<protein>
    <submittedName>
        <fullName evidence="11">ATP-binding cassette subfamily B protein</fullName>
    </submittedName>
</protein>
<dbReference type="InterPro" id="IPR003439">
    <property type="entry name" value="ABC_transporter-like_ATP-bd"/>
</dbReference>
<dbReference type="GO" id="GO:0005524">
    <property type="term" value="F:ATP binding"/>
    <property type="evidence" value="ECO:0007669"/>
    <property type="project" value="UniProtKB-KW"/>
</dbReference>
<dbReference type="SUPFAM" id="SSF52540">
    <property type="entry name" value="P-loop containing nucleoside triphosphate hydrolases"/>
    <property type="match status" value="1"/>
</dbReference>
<feature type="transmembrane region" description="Helical" evidence="8">
    <location>
        <begin position="21"/>
        <end position="47"/>
    </location>
</feature>
<evidence type="ECO:0000256" key="7">
    <source>
        <dbReference type="ARBA" id="ARBA00023136"/>
    </source>
</evidence>
<dbReference type="InterPro" id="IPR017871">
    <property type="entry name" value="ABC_transporter-like_CS"/>
</dbReference>
<keyword evidence="5 11" id="KW-0067">ATP-binding</keyword>
<feature type="transmembrane region" description="Helical" evidence="8">
    <location>
        <begin position="285"/>
        <end position="309"/>
    </location>
</feature>
<dbReference type="Pfam" id="PF00664">
    <property type="entry name" value="ABC_membrane"/>
    <property type="match status" value="1"/>
</dbReference>
<feature type="domain" description="ABC transporter" evidence="9">
    <location>
        <begin position="347"/>
        <end position="582"/>
    </location>
</feature>
<evidence type="ECO:0000256" key="3">
    <source>
        <dbReference type="ARBA" id="ARBA00022692"/>
    </source>
</evidence>
<evidence type="ECO:0000313" key="11">
    <source>
        <dbReference type="EMBL" id="PWJ88264.1"/>
    </source>
</evidence>
<dbReference type="Proteomes" id="UP000245921">
    <property type="component" value="Unassembled WGS sequence"/>
</dbReference>
<feature type="transmembrane region" description="Helical" evidence="8">
    <location>
        <begin position="67"/>
        <end position="89"/>
    </location>
</feature>
<dbReference type="InterPro" id="IPR039421">
    <property type="entry name" value="Type_1_exporter"/>
</dbReference>
<keyword evidence="3 8" id="KW-0812">Transmembrane</keyword>
<keyword evidence="7 8" id="KW-0472">Membrane</keyword>
<evidence type="ECO:0000256" key="6">
    <source>
        <dbReference type="ARBA" id="ARBA00022989"/>
    </source>
</evidence>
<dbReference type="InterPro" id="IPR011527">
    <property type="entry name" value="ABC1_TM_dom"/>
</dbReference>
<gene>
    <name evidence="11" type="ORF">C7380_11924</name>
</gene>
<organism evidence="11 12">
    <name type="scientific">Oceanotoga teriensis</name>
    <dbReference type="NCBI Taxonomy" id="515440"/>
    <lineage>
        <taxon>Bacteria</taxon>
        <taxon>Thermotogati</taxon>
        <taxon>Thermotogota</taxon>
        <taxon>Thermotogae</taxon>
        <taxon>Petrotogales</taxon>
        <taxon>Petrotogaceae</taxon>
        <taxon>Oceanotoga</taxon>
    </lineage>
</organism>
<accession>A0AA45HI06</accession>
<dbReference type="Pfam" id="PF00005">
    <property type="entry name" value="ABC_tran"/>
    <property type="match status" value="1"/>
</dbReference>
<sequence>MNKDFSLIGKINEYTGKYKKHFILSWIFSAISGVFMMMPYVFIYFIMSELIDFFKFGGELNSSLLLNYGWSIVGITVLSFILYFTALMLSHTTAFNVRKNMILSSIEKIQSFNMGFHLNNTSGKLRKIIEKNTADTETFIAHLLPDLSQSFVIPIAILILILSFDYRLGIACLIPILIGFFLQFVSMGDKKTKEFNRLYQNALEEMNNSGVEYVRGISVVKVFNQSVYSFKNFYKSIINYKNFVLKYTLNFEVPFSLFNTMINGIFFFIIPTAIVIYNLTVDYKAFILSFIFYIVFMPAITTTLLKILYIANHASVTKESIRRIENMLNYDDLKYSKKSISPKDYGISFEDVSFKYSKNEKYALKNISFNIQQGEVIALVGPSGGGKTTIANLITRFYDPEKGSIKIGGVDVKDISKNELMDIISFVFQENRLFKESIYENVRYGKLDASKQEIMKALEKAQCNDIIEKLENGVDTVIGRDGIYLSGGEMQRIAIARALLKNAPIIILDEATAFTDPENEFKIKQSFDELLKGKTVIMIAHRLSTIKNVDKIYLVDDGEIIESGKHEELLQKEGKYLRMWNEFTNSINWKFKGGVNNA</sequence>
<keyword evidence="6 8" id="KW-1133">Transmembrane helix</keyword>
<feature type="transmembrane region" description="Helical" evidence="8">
    <location>
        <begin position="139"/>
        <end position="162"/>
    </location>
</feature>
<dbReference type="SMART" id="SM00382">
    <property type="entry name" value="AAA"/>
    <property type="match status" value="1"/>
</dbReference>
<dbReference type="FunFam" id="3.40.50.300:FF:000287">
    <property type="entry name" value="Multidrug ABC transporter ATP-binding protein"/>
    <property type="match status" value="1"/>
</dbReference>
<dbReference type="EMBL" id="QGGI01000019">
    <property type="protein sequence ID" value="PWJ88264.1"/>
    <property type="molecule type" value="Genomic_DNA"/>
</dbReference>
<dbReference type="GO" id="GO:0005886">
    <property type="term" value="C:plasma membrane"/>
    <property type="evidence" value="ECO:0007669"/>
    <property type="project" value="UniProtKB-SubCell"/>
</dbReference>
<name>A0AA45HI06_9BACT</name>
<dbReference type="PROSITE" id="PS00211">
    <property type="entry name" value="ABC_TRANSPORTER_1"/>
    <property type="match status" value="1"/>
</dbReference>
<dbReference type="PANTHER" id="PTHR43394">
    <property type="entry name" value="ATP-DEPENDENT PERMEASE MDL1, MITOCHONDRIAL"/>
    <property type="match status" value="1"/>
</dbReference>
<evidence type="ECO:0000256" key="5">
    <source>
        <dbReference type="ARBA" id="ARBA00022840"/>
    </source>
</evidence>
<dbReference type="AlphaFoldDB" id="A0AA45HI06"/>
<keyword evidence="2" id="KW-0813">Transport</keyword>
<evidence type="ECO:0000256" key="1">
    <source>
        <dbReference type="ARBA" id="ARBA00004651"/>
    </source>
</evidence>
<proteinExistence type="predicted"/>
<dbReference type="InterPro" id="IPR003593">
    <property type="entry name" value="AAA+_ATPase"/>
</dbReference>
<dbReference type="SUPFAM" id="SSF90123">
    <property type="entry name" value="ABC transporter transmembrane region"/>
    <property type="match status" value="1"/>
</dbReference>
<evidence type="ECO:0000259" key="9">
    <source>
        <dbReference type="PROSITE" id="PS50893"/>
    </source>
</evidence>
<dbReference type="GO" id="GO:0015421">
    <property type="term" value="F:ABC-type oligopeptide transporter activity"/>
    <property type="evidence" value="ECO:0007669"/>
    <property type="project" value="TreeGrafter"/>
</dbReference>
<dbReference type="InterPro" id="IPR036640">
    <property type="entry name" value="ABC1_TM_sf"/>
</dbReference>
<comment type="subcellular location">
    <subcellularLocation>
        <location evidence="1">Cell membrane</location>
        <topology evidence="1">Multi-pass membrane protein</topology>
    </subcellularLocation>
</comment>
<evidence type="ECO:0000256" key="4">
    <source>
        <dbReference type="ARBA" id="ARBA00022741"/>
    </source>
</evidence>
<evidence type="ECO:0000256" key="2">
    <source>
        <dbReference type="ARBA" id="ARBA00022448"/>
    </source>
</evidence>
<evidence type="ECO:0000313" key="12">
    <source>
        <dbReference type="Proteomes" id="UP000245921"/>
    </source>
</evidence>
<feature type="transmembrane region" description="Helical" evidence="8">
    <location>
        <begin position="255"/>
        <end position="279"/>
    </location>
</feature>
<keyword evidence="12" id="KW-1185">Reference proteome</keyword>
<feature type="domain" description="ABC transmembrane type-1" evidence="10">
    <location>
        <begin position="27"/>
        <end position="270"/>
    </location>
</feature>
<dbReference type="PANTHER" id="PTHR43394:SF1">
    <property type="entry name" value="ATP-BINDING CASSETTE SUB-FAMILY B MEMBER 10, MITOCHONDRIAL"/>
    <property type="match status" value="1"/>
</dbReference>
<feature type="transmembrane region" description="Helical" evidence="8">
    <location>
        <begin position="168"/>
        <end position="187"/>
    </location>
</feature>
<dbReference type="InterPro" id="IPR027417">
    <property type="entry name" value="P-loop_NTPase"/>
</dbReference>
<dbReference type="GO" id="GO:0016887">
    <property type="term" value="F:ATP hydrolysis activity"/>
    <property type="evidence" value="ECO:0007669"/>
    <property type="project" value="InterPro"/>
</dbReference>
<reference evidence="11 12" key="1">
    <citation type="submission" date="2018-05" db="EMBL/GenBank/DDBJ databases">
        <title>Genomic Encyclopedia of Type Strains, Phase IV (KMG-IV): sequencing the most valuable type-strain genomes for metagenomic binning, comparative biology and taxonomic classification.</title>
        <authorList>
            <person name="Goeker M."/>
        </authorList>
    </citation>
    <scope>NUCLEOTIDE SEQUENCE [LARGE SCALE GENOMIC DNA]</scope>
    <source>
        <strain evidence="11 12">DSM 24906</strain>
    </source>
</reference>
<dbReference type="Gene3D" id="3.40.50.300">
    <property type="entry name" value="P-loop containing nucleotide triphosphate hydrolases"/>
    <property type="match status" value="1"/>
</dbReference>
<evidence type="ECO:0000256" key="8">
    <source>
        <dbReference type="SAM" id="Phobius"/>
    </source>
</evidence>
<keyword evidence="4" id="KW-0547">Nucleotide-binding</keyword>
<dbReference type="PROSITE" id="PS50929">
    <property type="entry name" value="ABC_TM1F"/>
    <property type="match status" value="1"/>
</dbReference>
<comment type="caution">
    <text evidence="11">The sequence shown here is derived from an EMBL/GenBank/DDBJ whole genome shotgun (WGS) entry which is preliminary data.</text>
</comment>
<dbReference type="Gene3D" id="1.20.1560.10">
    <property type="entry name" value="ABC transporter type 1, transmembrane domain"/>
    <property type="match status" value="1"/>
</dbReference>
<dbReference type="PROSITE" id="PS50893">
    <property type="entry name" value="ABC_TRANSPORTER_2"/>
    <property type="match status" value="1"/>
</dbReference>
<evidence type="ECO:0000259" key="10">
    <source>
        <dbReference type="PROSITE" id="PS50929"/>
    </source>
</evidence>